<name>A0A0G4FSM5_VITBC</name>
<reference evidence="1 2" key="1">
    <citation type="submission" date="2014-11" db="EMBL/GenBank/DDBJ databases">
        <authorList>
            <person name="Zhu J."/>
            <person name="Qi W."/>
            <person name="Song R."/>
        </authorList>
    </citation>
    <scope>NUCLEOTIDE SEQUENCE [LARGE SCALE GENOMIC DNA]</scope>
</reference>
<evidence type="ECO:0000313" key="1">
    <source>
        <dbReference type="EMBL" id="CEM17665.1"/>
    </source>
</evidence>
<dbReference type="Proteomes" id="UP000041254">
    <property type="component" value="Unassembled WGS sequence"/>
</dbReference>
<accession>A0A0G4FSM5</accession>
<evidence type="ECO:0000313" key="2">
    <source>
        <dbReference type="Proteomes" id="UP000041254"/>
    </source>
</evidence>
<dbReference type="AlphaFoldDB" id="A0A0G4FSM5"/>
<dbReference type="VEuPathDB" id="CryptoDB:Vbra_16087"/>
<organism evidence="1 2">
    <name type="scientific">Vitrella brassicaformis (strain CCMP3155)</name>
    <dbReference type="NCBI Taxonomy" id="1169540"/>
    <lineage>
        <taxon>Eukaryota</taxon>
        <taxon>Sar</taxon>
        <taxon>Alveolata</taxon>
        <taxon>Colpodellida</taxon>
        <taxon>Vitrellaceae</taxon>
        <taxon>Vitrella</taxon>
    </lineage>
</organism>
<keyword evidence="2" id="KW-1185">Reference proteome</keyword>
<sequence>MVAHPGSKQYNGGVLRAPKSCPGLQCDQHLAGFAALCIATFAALTSELLVYPIHDRPHPPSPEELSIRAQKGVATRRARYGTASTYATRLANHGPARIREQQLHILQGCSG</sequence>
<dbReference type="EMBL" id="CDMY01000493">
    <property type="protein sequence ID" value="CEM17665.1"/>
    <property type="molecule type" value="Genomic_DNA"/>
</dbReference>
<protein>
    <submittedName>
        <fullName evidence="1">Uncharacterized protein</fullName>
    </submittedName>
</protein>
<gene>
    <name evidence="1" type="ORF">Vbra_16087</name>
</gene>
<dbReference type="InParanoid" id="A0A0G4FSM5"/>
<proteinExistence type="predicted"/>